<reference evidence="2" key="1">
    <citation type="journal article" date="2022" name="bioRxiv">
        <title>Sequencing and chromosome-scale assembly of the giantPleurodeles waltlgenome.</title>
        <authorList>
            <person name="Brown T."/>
            <person name="Elewa A."/>
            <person name="Iarovenko S."/>
            <person name="Subramanian E."/>
            <person name="Araus A.J."/>
            <person name="Petzold A."/>
            <person name="Susuki M."/>
            <person name="Suzuki K.-i.T."/>
            <person name="Hayashi T."/>
            <person name="Toyoda A."/>
            <person name="Oliveira C."/>
            <person name="Osipova E."/>
            <person name="Leigh N.D."/>
            <person name="Simon A."/>
            <person name="Yun M.H."/>
        </authorList>
    </citation>
    <scope>NUCLEOTIDE SEQUENCE</scope>
    <source>
        <strain evidence="2">20211129_DDA</strain>
        <tissue evidence="2">Liver</tissue>
    </source>
</reference>
<feature type="compositionally biased region" description="Basic residues" evidence="1">
    <location>
        <begin position="106"/>
        <end position="116"/>
    </location>
</feature>
<sequence length="179" mass="19652">MTGEEDAGPEMIDWGDATHETLDPRRGRGGGQRSRGWGERRNAIQDGLGSPQRRSLGATAMLPEDKEHVKAGPLERSTASRVMQSHKKAQQQKEQCSSIEGEVRTWKWRQGNKGRREKTMRDPRGSNRGDTGSQKEEEEEAKDAEAGAKGPENNVQCCWITATGEYAGVLYASASPAKA</sequence>
<comment type="caution">
    <text evidence="2">The sequence shown here is derived from an EMBL/GenBank/DDBJ whole genome shotgun (WGS) entry which is preliminary data.</text>
</comment>
<dbReference type="AlphaFoldDB" id="A0AAV7S774"/>
<evidence type="ECO:0000313" key="2">
    <source>
        <dbReference type="EMBL" id="KAJ1160007.1"/>
    </source>
</evidence>
<evidence type="ECO:0000256" key="1">
    <source>
        <dbReference type="SAM" id="MobiDB-lite"/>
    </source>
</evidence>
<gene>
    <name evidence="2" type="ORF">NDU88_000509</name>
</gene>
<organism evidence="2 3">
    <name type="scientific">Pleurodeles waltl</name>
    <name type="common">Iberian ribbed newt</name>
    <dbReference type="NCBI Taxonomy" id="8319"/>
    <lineage>
        <taxon>Eukaryota</taxon>
        <taxon>Metazoa</taxon>
        <taxon>Chordata</taxon>
        <taxon>Craniata</taxon>
        <taxon>Vertebrata</taxon>
        <taxon>Euteleostomi</taxon>
        <taxon>Amphibia</taxon>
        <taxon>Batrachia</taxon>
        <taxon>Caudata</taxon>
        <taxon>Salamandroidea</taxon>
        <taxon>Salamandridae</taxon>
        <taxon>Pleurodelinae</taxon>
        <taxon>Pleurodeles</taxon>
    </lineage>
</organism>
<accession>A0AAV7S774</accession>
<feature type="compositionally biased region" description="Basic and acidic residues" evidence="1">
    <location>
        <begin position="16"/>
        <end position="26"/>
    </location>
</feature>
<evidence type="ECO:0000313" key="3">
    <source>
        <dbReference type="Proteomes" id="UP001066276"/>
    </source>
</evidence>
<dbReference type="EMBL" id="JANPWB010000008">
    <property type="protein sequence ID" value="KAJ1160007.1"/>
    <property type="molecule type" value="Genomic_DNA"/>
</dbReference>
<proteinExistence type="predicted"/>
<feature type="compositionally biased region" description="Basic and acidic residues" evidence="1">
    <location>
        <begin position="117"/>
        <end position="127"/>
    </location>
</feature>
<protein>
    <submittedName>
        <fullName evidence="2">Uncharacterized protein</fullName>
    </submittedName>
</protein>
<dbReference type="Proteomes" id="UP001066276">
    <property type="component" value="Chromosome 4_2"/>
</dbReference>
<keyword evidence="3" id="KW-1185">Reference proteome</keyword>
<feature type="region of interest" description="Disordered" evidence="1">
    <location>
        <begin position="1"/>
        <end position="154"/>
    </location>
</feature>
<name>A0AAV7S774_PLEWA</name>